<dbReference type="AlphaFoldDB" id="A0A1L8CY74"/>
<name>A0A1L8CY74_9THEO</name>
<keyword evidence="1" id="KW-0812">Transmembrane</keyword>
<dbReference type="RefSeq" id="WP_075860279.1">
    <property type="nucleotide sequence ID" value="NZ_BDJK01000059.1"/>
</dbReference>
<organism evidence="2 3">
    <name type="scientific">Carboxydothermus pertinax</name>
    <dbReference type="NCBI Taxonomy" id="870242"/>
    <lineage>
        <taxon>Bacteria</taxon>
        <taxon>Bacillati</taxon>
        <taxon>Bacillota</taxon>
        <taxon>Clostridia</taxon>
        <taxon>Thermoanaerobacterales</taxon>
        <taxon>Thermoanaerobacteraceae</taxon>
        <taxon>Carboxydothermus</taxon>
    </lineage>
</organism>
<keyword evidence="3" id="KW-1185">Reference proteome</keyword>
<gene>
    <name evidence="2" type="ORF">cpu_23880</name>
</gene>
<feature type="transmembrane region" description="Helical" evidence="1">
    <location>
        <begin position="7"/>
        <end position="28"/>
    </location>
</feature>
<evidence type="ECO:0000313" key="2">
    <source>
        <dbReference type="EMBL" id="GAV23878.1"/>
    </source>
</evidence>
<dbReference type="Proteomes" id="UP000187485">
    <property type="component" value="Unassembled WGS sequence"/>
</dbReference>
<proteinExistence type="predicted"/>
<keyword evidence="1" id="KW-1133">Transmembrane helix</keyword>
<sequence length="150" mass="18008">MKTKDNFNYKLFFAIFSLIFILLAFVYIKANSINANYKYYFKKINSNEITKITLLCEDKEYVFDKNNILFYQIIKLYNQSQRPYRPIEDPKSTVLLIFTYHNGNKLILYSDFVEQYFYVKDNSKEGIIYNKRLSDFIKGFIKSNVTTHTN</sequence>
<evidence type="ECO:0000313" key="3">
    <source>
        <dbReference type="Proteomes" id="UP000187485"/>
    </source>
</evidence>
<protein>
    <submittedName>
        <fullName evidence="2">Uncharacterized protein</fullName>
    </submittedName>
</protein>
<reference evidence="3" key="1">
    <citation type="submission" date="2016-12" db="EMBL/GenBank/DDBJ databases">
        <title>Draft Genome Sequences od Carboxydothermus pertinax and islandicus, Hydrogenogenic Carboxydotrophic Bacteria.</title>
        <authorList>
            <person name="Fukuyama Y."/>
            <person name="Ohmae K."/>
            <person name="Yoneda Y."/>
            <person name="Yoshida T."/>
            <person name="Sako Y."/>
        </authorList>
    </citation>
    <scope>NUCLEOTIDE SEQUENCE [LARGE SCALE GENOMIC DNA]</scope>
    <source>
        <strain evidence="3">Ug1</strain>
    </source>
</reference>
<evidence type="ECO:0000256" key="1">
    <source>
        <dbReference type="SAM" id="Phobius"/>
    </source>
</evidence>
<dbReference type="EMBL" id="BDJK01000059">
    <property type="protein sequence ID" value="GAV23878.1"/>
    <property type="molecule type" value="Genomic_DNA"/>
</dbReference>
<keyword evidence="1" id="KW-0472">Membrane</keyword>
<accession>A0A1L8CY74</accession>
<comment type="caution">
    <text evidence="2">The sequence shown here is derived from an EMBL/GenBank/DDBJ whole genome shotgun (WGS) entry which is preliminary data.</text>
</comment>